<evidence type="ECO:0000313" key="1">
    <source>
        <dbReference type="EMBL" id="MXQ73875.1"/>
    </source>
</evidence>
<dbReference type="Proteomes" id="UP000434036">
    <property type="component" value="Unassembled WGS sequence"/>
</dbReference>
<dbReference type="Gene3D" id="3.20.70.20">
    <property type="match status" value="1"/>
</dbReference>
<name>A0A6N8U8S8_9FIRM</name>
<dbReference type="SUPFAM" id="SSF51998">
    <property type="entry name" value="PFL-like glycyl radical enzymes"/>
    <property type="match status" value="1"/>
</dbReference>
<proteinExistence type="predicted"/>
<evidence type="ECO:0000313" key="2">
    <source>
        <dbReference type="Proteomes" id="UP000434036"/>
    </source>
</evidence>
<accession>A0A6N8U8S8</accession>
<reference evidence="1 2" key="1">
    <citation type="submission" date="2019-12" db="EMBL/GenBank/DDBJ databases">
        <authorList>
            <person name="Yang R."/>
        </authorList>
    </citation>
    <scope>NUCLEOTIDE SEQUENCE [LARGE SCALE GENOMIC DNA]</scope>
    <source>
        <strain evidence="1 2">DONG20-135</strain>
    </source>
</reference>
<sequence length="503" mass="57486">MTRVHDIVSNPTMTYQQQLLNLARLAEEYDTSLPRDKEFVEALEEQILCDLGEGLAPYRPRYILPDYRILMEKGSKTLELDPPTDIWEATNALLIMYKNVPSITSFPVWLGNFTQLLAPFDKDEAETRKAMKLFLQHIDKTLTDSFVHANIGPEDARINRIILDLTKEMQLAIPNLTLIYDPARTSDEFALACIDCMLATSKPSFANDVMYRADDNDWEYGIASCYNALHVGGGGYTLPRIRLYNASLKTDDPEDFINRVLPHYCEILLRNMDQRIRYIVEESNFFKSNFLVKEGFVKRENFTGMFGVVGMAECVNHLLKIDDKMKGYGHNKEAEDLAVRINDKLNEIVNAHEGVYCENSHNHYVLHAQVGLDCDGPEISPGMRIPIGCEPQLFEHISLETRMHKHYVSGIGDIFKLDDTWNNTQPALLDIIKGAFENGMRYFTAYNADNDVVRVTGYLVKRSEIEKYENNEASLNNCTSFGYGAKHNAKSLDRRVYDESSHQ</sequence>
<dbReference type="InterPro" id="IPR016905">
    <property type="entry name" value="Glycyl_radical_YjjI-like"/>
</dbReference>
<protein>
    <submittedName>
        <fullName evidence="1">YjjI family glycine radical enzyme</fullName>
    </submittedName>
</protein>
<keyword evidence="2" id="KW-1185">Reference proteome</keyword>
<gene>
    <name evidence="1" type="primary">yjjI</name>
    <name evidence="1" type="ORF">GSF08_07970</name>
</gene>
<dbReference type="RefSeq" id="WP_160625276.1">
    <property type="nucleotide sequence ID" value="NZ_WUUQ01000002.1"/>
</dbReference>
<dbReference type="AlphaFoldDB" id="A0A6N8U8S8"/>
<dbReference type="PIRSF" id="PIRSF028991">
    <property type="entry name" value="Glycl_rad_HI0521_prd"/>
    <property type="match status" value="1"/>
</dbReference>
<dbReference type="NCBIfam" id="TIGR04040">
    <property type="entry name" value="glycyl_YjjI"/>
    <property type="match status" value="1"/>
</dbReference>
<organism evidence="1 2">
    <name type="scientific">Copranaerobaculum intestinale</name>
    <dbReference type="NCBI Taxonomy" id="2692629"/>
    <lineage>
        <taxon>Bacteria</taxon>
        <taxon>Bacillati</taxon>
        <taxon>Bacillota</taxon>
        <taxon>Erysipelotrichia</taxon>
        <taxon>Erysipelotrichales</taxon>
        <taxon>Erysipelotrichaceae</taxon>
        <taxon>Copranaerobaculum</taxon>
    </lineage>
</organism>
<comment type="caution">
    <text evidence="1">The sequence shown here is derived from an EMBL/GenBank/DDBJ whole genome shotgun (WGS) entry which is preliminary data.</text>
</comment>
<reference evidence="1 2" key="2">
    <citation type="submission" date="2020-01" db="EMBL/GenBank/DDBJ databases">
        <title>Clostridiaceae sp. nov. isolated from the gut of human by culturomics.</title>
        <authorList>
            <person name="Chang Y."/>
        </authorList>
    </citation>
    <scope>NUCLEOTIDE SEQUENCE [LARGE SCALE GENOMIC DNA]</scope>
    <source>
        <strain evidence="1 2">DONG20-135</strain>
    </source>
</reference>
<dbReference type="EMBL" id="WUUQ01000002">
    <property type="protein sequence ID" value="MXQ73875.1"/>
    <property type="molecule type" value="Genomic_DNA"/>
</dbReference>
<dbReference type="Pfam" id="PF11230">
    <property type="entry name" value="YjjI-like"/>
    <property type="match status" value="1"/>
</dbReference>